<feature type="non-terminal residue" evidence="1">
    <location>
        <position position="1"/>
    </location>
</feature>
<dbReference type="AlphaFoldDB" id="A0A0C3PP85"/>
<reference evidence="1 2" key="1">
    <citation type="submission" date="2014-04" db="EMBL/GenBank/DDBJ databases">
        <authorList>
            <consortium name="DOE Joint Genome Institute"/>
            <person name="Kuo A."/>
            <person name="Kohler A."/>
            <person name="Costa M.D."/>
            <person name="Nagy L.G."/>
            <person name="Floudas D."/>
            <person name="Copeland A."/>
            <person name="Barry K.W."/>
            <person name="Cichocki N."/>
            <person name="Veneault-Fourrey C."/>
            <person name="LaButti K."/>
            <person name="Lindquist E.A."/>
            <person name="Lipzen A."/>
            <person name="Lundell T."/>
            <person name="Morin E."/>
            <person name="Murat C."/>
            <person name="Sun H."/>
            <person name="Tunlid A."/>
            <person name="Henrissat B."/>
            <person name="Grigoriev I.V."/>
            <person name="Hibbett D.S."/>
            <person name="Martin F."/>
            <person name="Nordberg H.P."/>
            <person name="Cantor M.N."/>
            <person name="Hua S.X."/>
        </authorList>
    </citation>
    <scope>NUCLEOTIDE SEQUENCE [LARGE SCALE GENOMIC DNA]</scope>
    <source>
        <strain evidence="1 2">Marx 270</strain>
    </source>
</reference>
<dbReference type="InParanoid" id="A0A0C3PP85"/>
<dbReference type="EMBL" id="KN831951">
    <property type="protein sequence ID" value="KIO10721.1"/>
    <property type="molecule type" value="Genomic_DNA"/>
</dbReference>
<protein>
    <submittedName>
        <fullName evidence="1">Uncharacterized protein</fullName>
    </submittedName>
</protein>
<evidence type="ECO:0000313" key="2">
    <source>
        <dbReference type="Proteomes" id="UP000054217"/>
    </source>
</evidence>
<gene>
    <name evidence="1" type="ORF">M404DRAFT_128628</name>
</gene>
<keyword evidence="2" id="KW-1185">Reference proteome</keyword>
<sequence length="105" mass="11764">TGEERTVVIRRLQGDDQFSASGEKLKCKCIKKSLTEWKTYVASESHYRANLMASTKYISYAIPRAWVSNNVEGSYKHSVSLVMVISWGNIQRAVSSSIYGANQTP</sequence>
<evidence type="ECO:0000313" key="1">
    <source>
        <dbReference type="EMBL" id="KIO10721.1"/>
    </source>
</evidence>
<dbReference type="HOGENOM" id="CLU_2242996_0_0_1"/>
<dbReference type="STRING" id="870435.A0A0C3PP85"/>
<accession>A0A0C3PP85</accession>
<dbReference type="OrthoDB" id="2962993at2759"/>
<dbReference type="Proteomes" id="UP000054217">
    <property type="component" value="Unassembled WGS sequence"/>
</dbReference>
<organism evidence="1 2">
    <name type="scientific">Pisolithus tinctorius Marx 270</name>
    <dbReference type="NCBI Taxonomy" id="870435"/>
    <lineage>
        <taxon>Eukaryota</taxon>
        <taxon>Fungi</taxon>
        <taxon>Dikarya</taxon>
        <taxon>Basidiomycota</taxon>
        <taxon>Agaricomycotina</taxon>
        <taxon>Agaricomycetes</taxon>
        <taxon>Agaricomycetidae</taxon>
        <taxon>Boletales</taxon>
        <taxon>Sclerodermatineae</taxon>
        <taxon>Pisolithaceae</taxon>
        <taxon>Pisolithus</taxon>
    </lineage>
</organism>
<proteinExistence type="predicted"/>
<name>A0A0C3PP85_PISTI</name>
<reference evidence="2" key="2">
    <citation type="submission" date="2015-01" db="EMBL/GenBank/DDBJ databases">
        <title>Evolutionary Origins and Diversification of the Mycorrhizal Mutualists.</title>
        <authorList>
            <consortium name="DOE Joint Genome Institute"/>
            <consortium name="Mycorrhizal Genomics Consortium"/>
            <person name="Kohler A."/>
            <person name="Kuo A."/>
            <person name="Nagy L.G."/>
            <person name="Floudas D."/>
            <person name="Copeland A."/>
            <person name="Barry K.W."/>
            <person name="Cichocki N."/>
            <person name="Veneault-Fourrey C."/>
            <person name="LaButti K."/>
            <person name="Lindquist E.A."/>
            <person name="Lipzen A."/>
            <person name="Lundell T."/>
            <person name="Morin E."/>
            <person name="Murat C."/>
            <person name="Riley R."/>
            <person name="Ohm R."/>
            <person name="Sun H."/>
            <person name="Tunlid A."/>
            <person name="Henrissat B."/>
            <person name="Grigoriev I.V."/>
            <person name="Hibbett D.S."/>
            <person name="Martin F."/>
        </authorList>
    </citation>
    <scope>NUCLEOTIDE SEQUENCE [LARGE SCALE GENOMIC DNA]</scope>
    <source>
        <strain evidence="2">Marx 270</strain>
    </source>
</reference>